<keyword evidence="1" id="KW-0732">Signal</keyword>
<protein>
    <recommendedName>
        <fullName evidence="4">Secreted protein</fullName>
    </recommendedName>
</protein>
<evidence type="ECO:0000256" key="1">
    <source>
        <dbReference type="SAM" id="SignalP"/>
    </source>
</evidence>
<dbReference type="Proteomes" id="UP001374535">
    <property type="component" value="Chromosome 1"/>
</dbReference>
<sequence>MSFGSITLAVIEGVVAMLAVDTVGGAFMKWGETVGGEGQDNCIICHVAFLSIKFLVCCNSPSSNWSHPSVLQSATAAFAALCIETDSFASVLQFVEGAQFLVCSTSNTVLLAPKSFFSRLPSKSRV</sequence>
<feature type="signal peptide" evidence="1">
    <location>
        <begin position="1"/>
        <end position="16"/>
    </location>
</feature>
<name>A0AAQ3P9V2_VIGMU</name>
<keyword evidence="3" id="KW-1185">Reference proteome</keyword>
<dbReference type="AlphaFoldDB" id="A0AAQ3P9V2"/>
<evidence type="ECO:0000313" key="3">
    <source>
        <dbReference type="Proteomes" id="UP001374535"/>
    </source>
</evidence>
<accession>A0AAQ3P9V2</accession>
<reference evidence="2 3" key="1">
    <citation type="journal article" date="2023" name="Life. Sci Alliance">
        <title>Evolutionary insights into 3D genome organization and epigenetic landscape of Vigna mungo.</title>
        <authorList>
            <person name="Junaid A."/>
            <person name="Singh B."/>
            <person name="Bhatia S."/>
        </authorList>
    </citation>
    <scope>NUCLEOTIDE SEQUENCE [LARGE SCALE GENOMIC DNA]</scope>
    <source>
        <strain evidence="2">Urdbean</strain>
    </source>
</reference>
<evidence type="ECO:0008006" key="4">
    <source>
        <dbReference type="Google" id="ProtNLM"/>
    </source>
</evidence>
<organism evidence="2 3">
    <name type="scientific">Vigna mungo</name>
    <name type="common">Black gram</name>
    <name type="synonym">Phaseolus mungo</name>
    <dbReference type="NCBI Taxonomy" id="3915"/>
    <lineage>
        <taxon>Eukaryota</taxon>
        <taxon>Viridiplantae</taxon>
        <taxon>Streptophyta</taxon>
        <taxon>Embryophyta</taxon>
        <taxon>Tracheophyta</taxon>
        <taxon>Spermatophyta</taxon>
        <taxon>Magnoliopsida</taxon>
        <taxon>eudicotyledons</taxon>
        <taxon>Gunneridae</taxon>
        <taxon>Pentapetalae</taxon>
        <taxon>rosids</taxon>
        <taxon>fabids</taxon>
        <taxon>Fabales</taxon>
        <taxon>Fabaceae</taxon>
        <taxon>Papilionoideae</taxon>
        <taxon>50 kb inversion clade</taxon>
        <taxon>NPAAA clade</taxon>
        <taxon>indigoferoid/millettioid clade</taxon>
        <taxon>Phaseoleae</taxon>
        <taxon>Vigna</taxon>
    </lineage>
</organism>
<feature type="chain" id="PRO_5042984904" description="Secreted protein" evidence="1">
    <location>
        <begin position="17"/>
        <end position="126"/>
    </location>
</feature>
<gene>
    <name evidence="2" type="ORF">V8G54_001082</name>
</gene>
<dbReference type="EMBL" id="CP144700">
    <property type="protein sequence ID" value="WVZ22538.1"/>
    <property type="molecule type" value="Genomic_DNA"/>
</dbReference>
<evidence type="ECO:0000313" key="2">
    <source>
        <dbReference type="EMBL" id="WVZ22538.1"/>
    </source>
</evidence>
<proteinExistence type="predicted"/>